<dbReference type="PANTHER" id="PTHR42709">
    <property type="entry name" value="ALKALINE PHOSPHATASE LIKE PROTEIN"/>
    <property type="match status" value="1"/>
</dbReference>
<dbReference type="RefSeq" id="WP_132129505.1">
    <property type="nucleotide sequence ID" value="NZ_CP042432.1"/>
</dbReference>
<evidence type="ECO:0000256" key="3">
    <source>
        <dbReference type="ARBA" id="ARBA00022692"/>
    </source>
</evidence>
<dbReference type="AlphaFoldDB" id="A0A4R3KQB5"/>
<evidence type="ECO:0000313" key="9">
    <source>
        <dbReference type="Proteomes" id="UP000295807"/>
    </source>
</evidence>
<accession>A0A4R3KQB5</accession>
<comment type="subcellular location">
    <subcellularLocation>
        <location evidence="1">Cell membrane</location>
        <topology evidence="1">Multi-pass membrane protein</topology>
    </subcellularLocation>
</comment>
<dbReference type="OrthoDB" id="9813426at2"/>
<keyword evidence="9" id="KW-1185">Reference proteome</keyword>
<feature type="transmembrane region" description="Helical" evidence="6">
    <location>
        <begin position="175"/>
        <end position="193"/>
    </location>
</feature>
<dbReference type="GO" id="GO:0005886">
    <property type="term" value="C:plasma membrane"/>
    <property type="evidence" value="ECO:0007669"/>
    <property type="project" value="UniProtKB-SubCell"/>
</dbReference>
<feature type="transmembrane region" description="Helical" evidence="6">
    <location>
        <begin position="12"/>
        <end position="30"/>
    </location>
</feature>
<keyword evidence="5 6" id="KW-0472">Membrane</keyword>
<keyword evidence="4 6" id="KW-1133">Transmembrane helix</keyword>
<dbReference type="Pfam" id="PF09335">
    <property type="entry name" value="VTT_dom"/>
    <property type="match status" value="1"/>
</dbReference>
<gene>
    <name evidence="8" type="ORF">EDD80_10720</name>
</gene>
<organism evidence="8 9">
    <name type="scientific">Anseongella ginsenosidimutans</name>
    <dbReference type="NCBI Taxonomy" id="496056"/>
    <lineage>
        <taxon>Bacteria</taxon>
        <taxon>Pseudomonadati</taxon>
        <taxon>Bacteroidota</taxon>
        <taxon>Sphingobacteriia</taxon>
        <taxon>Sphingobacteriales</taxon>
        <taxon>Sphingobacteriaceae</taxon>
        <taxon>Anseongella</taxon>
    </lineage>
</organism>
<keyword evidence="2" id="KW-1003">Cell membrane</keyword>
<sequence length="199" mass="22622">MADWIINTIEAIGYLGIFLLMALENIFPPLPSEFIMPLAGYMATEKKFTLFGVILSGTLGSLAGNLPLYYLGSRLGKDRLKRFISKNGRWLALSPPDIDRANDWFSRQGHRAVMLCRLVPGIRSLISIPAGFNNMNLFRFLLFSFAGTVVWISFLACVGFFLGKNFSELDRYLDAILYVIIGLAIFLYLRRIILIERRR</sequence>
<evidence type="ECO:0000256" key="1">
    <source>
        <dbReference type="ARBA" id="ARBA00004651"/>
    </source>
</evidence>
<name>A0A4R3KQB5_9SPHI</name>
<evidence type="ECO:0000313" key="8">
    <source>
        <dbReference type="EMBL" id="TCS86487.1"/>
    </source>
</evidence>
<evidence type="ECO:0000256" key="4">
    <source>
        <dbReference type="ARBA" id="ARBA00022989"/>
    </source>
</evidence>
<feature type="transmembrane region" description="Helical" evidence="6">
    <location>
        <begin position="140"/>
        <end position="163"/>
    </location>
</feature>
<evidence type="ECO:0000259" key="7">
    <source>
        <dbReference type="Pfam" id="PF09335"/>
    </source>
</evidence>
<feature type="domain" description="VTT" evidence="7">
    <location>
        <begin position="30"/>
        <end position="159"/>
    </location>
</feature>
<evidence type="ECO:0000256" key="5">
    <source>
        <dbReference type="ARBA" id="ARBA00023136"/>
    </source>
</evidence>
<feature type="transmembrane region" description="Helical" evidence="6">
    <location>
        <begin position="50"/>
        <end position="72"/>
    </location>
</feature>
<dbReference type="EMBL" id="SMAD01000007">
    <property type="protein sequence ID" value="TCS86487.1"/>
    <property type="molecule type" value="Genomic_DNA"/>
</dbReference>
<evidence type="ECO:0000256" key="2">
    <source>
        <dbReference type="ARBA" id="ARBA00022475"/>
    </source>
</evidence>
<comment type="caution">
    <text evidence="8">The sequence shown here is derived from an EMBL/GenBank/DDBJ whole genome shotgun (WGS) entry which is preliminary data.</text>
</comment>
<keyword evidence="3 6" id="KW-0812">Transmembrane</keyword>
<proteinExistence type="predicted"/>
<dbReference type="InterPro" id="IPR032816">
    <property type="entry name" value="VTT_dom"/>
</dbReference>
<reference evidence="8 9" key="1">
    <citation type="submission" date="2019-03" db="EMBL/GenBank/DDBJ databases">
        <title>Genomic Encyclopedia of Type Strains, Phase IV (KMG-IV): sequencing the most valuable type-strain genomes for metagenomic binning, comparative biology and taxonomic classification.</title>
        <authorList>
            <person name="Goeker M."/>
        </authorList>
    </citation>
    <scope>NUCLEOTIDE SEQUENCE [LARGE SCALE GENOMIC DNA]</scope>
    <source>
        <strain evidence="8 9">DSM 21100</strain>
    </source>
</reference>
<protein>
    <submittedName>
        <fullName evidence="8">Membrane protein DedA with SNARE-associated domain</fullName>
    </submittedName>
</protein>
<dbReference type="Proteomes" id="UP000295807">
    <property type="component" value="Unassembled WGS sequence"/>
</dbReference>
<evidence type="ECO:0000256" key="6">
    <source>
        <dbReference type="SAM" id="Phobius"/>
    </source>
</evidence>
<dbReference type="PANTHER" id="PTHR42709:SF6">
    <property type="entry name" value="UNDECAPRENYL PHOSPHATE TRANSPORTER A"/>
    <property type="match status" value="1"/>
</dbReference>
<dbReference type="InterPro" id="IPR051311">
    <property type="entry name" value="DedA_domain"/>
</dbReference>